<dbReference type="EMBL" id="JACHBK010000010">
    <property type="protein sequence ID" value="MBB5537551.1"/>
    <property type="molecule type" value="Genomic_DNA"/>
</dbReference>
<dbReference type="Proteomes" id="UP000585507">
    <property type="component" value="Unassembled WGS sequence"/>
</dbReference>
<evidence type="ECO:0000313" key="3">
    <source>
        <dbReference type="Proteomes" id="UP000585507"/>
    </source>
</evidence>
<dbReference type="AlphaFoldDB" id="A0A7W8UDT0"/>
<sequence length="89" mass="9712">MEAEASATDYLRFFALVSFGWLWVRMASKAAVAAGATTPLKQRKLVLARFFAWCLRASGCGRVGVVKDELDVDPPRGAGICEMRSFDPA</sequence>
<reference evidence="2 3" key="1">
    <citation type="submission" date="2020-08" db="EMBL/GenBank/DDBJ databases">
        <title>Genomic Encyclopedia of Type Strains, Phase IV (KMG-V): Genome sequencing to study the core and pangenomes of soil and plant-associated prokaryotes.</title>
        <authorList>
            <person name="Whitman W."/>
        </authorList>
    </citation>
    <scope>NUCLEOTIDE SEQUENCE [LARGE SCALE GENOMIC DNA]</scope>
    <source>
        <strain evidence="2 3">SEMIA 4084</strain>
    </source>
</reference>
<gene>
    <name evidence="2" type="ORF">GGD55_004271</name>
</gene>
<proteinExistence type="predicted"/>
<comment type="caution">
    <text evidence="2">The sequence shown here is derived from an EMBL/GenBank/DDBJ whole genome shotgun (WGS) entry which is preliminary data.</text>
</comment>
<protein>
    <recommendedName>
        <fullName evidence="1">Acetyl-CoA dehydrogenase-like C-terminal domain-containing protein</fullName>
    </recommendedName>
</protein>
<dbReference type="Pfam" id="PF12806">
    <property type="entry name" value="Acyl-CoA_dh_C"/>
    <property type="match status" value="1"/>
</dbReference>
<feature type="domain" description="Acetyl-CoA dehydrogenase-like C-terminal" evidence="1">
    <location>
        <begin position="2"/>
        <end position="52"/>
    </location>
</feature>
<dbReference type="InterPro" id="IPR025878">
    <property type="entry name" value="Acyl-CoA_dh-like_C_dom"/>
</dbReference>
<keyword evidence="3" id="KW-1185">Reference proteome</keyword>
<name>A0A7W8UDT0_9HYPH</name>
<organism evidence="2 3">
    <name type="scientific">Rhizobium giardinii</name>
    <dbReference type="NCBI Taxonomy" id="56731"/>
    <lineage>
        <taxon>Bacteria</taxon>
        <taxon>Pseudomonadati</taxon>
        <taxon>Pseudomonadota</taxon>
        <taxon>Alphaproteobacteria</taxon>
        <taxon>Hyphomicrobiales</taxon>
        <taxon>Rhizobiaceae</taxon>
        <taxon>Rhizobium/Agrobacterium group</taxon>
        <taxon>Rhizobium</taxon>
    </lineage>
</organism>
<evidence type="ECO:0000259" key="1">
    <source>
        <dbReference type="Pfam" id="PF12806"/>
    </source>
</evidence>
<evidence type="ECO:0000313" key="2">
    <source>
        <dbReference type="EMBL" id="MBB5537551.1"/>
    </source>
</evidence>
<accession>A0A7W8UDT0</accession>